<reference evidence="1 2" key="1">
    <citation type="submission" date="2018-03" db="EMBL/GenBank/DDBJ databases">
        <title>Adhaeribacter sp. HMF7605 Genome sequencing and assembly.</title>
        <authorList>
            <person name="Kang H."/>
            <person name="Kang J."/>
            <person name="Cha I."/>
            <person name="Kim H."/>
            <person name="Joh K."/>
        </authorList>
    </citation>
    <scope>NUCLEOTIDE SEQUENCE [LARGE SCALE GENOMIC DNA]</scope>
    <source>
        <strain evidence="1 2">HMF7605</strain>
    </source>
</reference>
<organism evidence="1 2">
    <name type="scientific">Adhaeribacter arboris</name>
    <dbReference type="NCBI Taxonomy" id="2072846"/>
    <lineage>
        <taxon>Bacteria</taxon>
        <taxon>Pseudomonadati</taxon>
        <taxon>Bacteroidota</taxon>
        <taxon>Cytophagia</taxon>
        <taxon>Cytophagales</taxon>
        <taxon>Hymenobacteraceae</taxon>
        <taxon>Adhaeribacter</taxon>
    </lineage>
</organism>
<name>A0A2T2YMQ8_9BACT</name>
<dbReference type="RefSeq" id="WP_106932969.1">
    <property type="nucleotide sequence ID" value="NZ_PYFT01000001.1"/>
</dbReference>
<accession>A0A2T2YMQ8</accession>
<keyword evidence="2" id="KW-1185">Reference proteome</keyword>
<evidence type="ECO:0000313" key="2">
    <source>
        <dbReference type="Proteomes" id="UP000240357"/>
    </source>
</evidence>
<dbReference type="AlphaFoldDB" id="A0A2T2YMQ8"/>
<dbReference type="EMBL" id="PYFT01000001">
    <property type="protein sequence ID" value="PSR56793.1"/>
    <property type="molecule type" value="Genomic_DNA"/>
</dbReference>
<protein>
    <submittedName>
        <fullName evidence="1">Uncharacterized protein</fullName>
    </submittedName>
</protein>
<comment type="caution">
    <text evidence="1">The sequence shown here is derived from an EMBL/GenBank/DDBJ whole genome shotgun (WGS) entry which is preliminary data.</text>
</comment>
<gene>
    <name evidence="1" type="ORF">AHMF7605_26490</name>
</gene>
<dbReference type="Proteomes" id="UP000240357">
    <property type="component" value="Unassembled WGS sequence"/>
</dbReference>
<proteinExistence type="predicted"/>
<dbReference type="OrthoDB" id="893268at2"/>
<evidence type="ECO:0000313" key="1">
    <source>
        <dbReference type="EMBL" id="PSR56793.1"/>
    </source>
</evidence>
<sequence length="141" mass="16864">MTIQESKQFFEDKGYLVGDVVQMYRTEDDKLLFARMRFLHLIFENGIQNNYNDQYLEKLCLHLDTMCRLVFNYNLLQTCEQKSYSAINHLVFFALQKDLHEILLNLRFQELIFSELEEYEICANISFAQKCVLNEIARKAE</sequence>